<dbReference type="AlphaFoldDB" id="A0A4D6KEX0"/>
<dbReference type="EMBL" id="CP039375">
    <property type="protein sequence ID" value="QCD66750.1"/>
    <property type="molecule type" value="Genomic_DNA"/>
</dbReference>
<evidence type="ECO:0000256" key="1">
    <source>
        <dbReference type="ARBA" id="ARBA00001273"/>
    </source>
</evidence>
<proteinExistence type="inferred from homology"/>
<keyword evidence="6" id="KW-0119">Carbohydrate metabolism</keyword>
<dbReference type="Gene3D" id="3.30.540.10">
    <property type="entry name" value="Fructose-1,6-Bisphosphatase, subunit A, domain 1"/>
    <property type="match status" value="1"/>
</dbReference>
<dbReference type="Proteomes" id="UP000297053">
    <property type="component" value="Chromosome"/>
</dbReference>
<evidence type="ECO:0000256" key="4">
    <source>
        <dbReference type="ARBA" id="ARBA00022801"/>
    </source>
</evidence>
<comment type="cofactor">
    <cofactor evidence="8">
        <name>Mg(2+)</name>
        <dbReference type="ChEBI" id="CHEBI:18420"/>
    </cofactor>
</comment>
<protein>
    <recommendedName>
        <fullName evidence="2">fructose-bisphosphatase</fullName>
        <ecNumber evidence="2">3.1.3.11</ecNumber>
    </recommendedName>
</protein>
<name>A0A4D6KEX0_9EURY</name>
<dbReference type="GO" id="GO:0006020">
    <property type="term" value="P:inositol metabolic process"/>
    <property type="evidence" value="ECO:0007669"/>
    <property type="project" value="TreeGrafter"/>
</dbReference>
<gene>
    <name evidence="9" type="ORF">E5139_14245</name>
</gene>
<evidence type="ECO:0000313" key="10">
    <source>
        <dbReference type="Proteomes" id="UP000297053"/>
    </source>
</evidence>
<dbReference type="PANTHER" id="PTHR20854">
    <property type="entry name" value="INOSITOL MONOPHOSPHATASE"/>
    <property type="match status" value="1"/>
</dbReference>
<feature type="binding site" evidence="8">
    <location>
        <position position="226"/>
    </location>
    <ligand>
        <name>Mg(2+)</name>
        <dbReference type="ChEBI" id="CHEBI:18420"/>
        <label>1</label>
        <note>catalytic</note>
    </ligand>
</feature>
<evidence type="ECO:0000313" key="9">
    <source>
        <dbReference type="EMBL" id="QCD66750.1"/>
    </source>
</evidence>
<evidence type="ECO:0000256" key="5">
    <source>
        <dbReference type="ARBA" id="ARBA00022842"/>
    </source>
</evidence>
<evidence type="ECO:0000256" key="8">
    <source>
        <dbReference type="PIRSR" id="PIRSR600760-2"/>
    </source>
</evidence>
<feature type="binding site" evidence="8">
    <location>
        <position position="101"/>
    </location>
    <ligand>
        <name>Mg(2+)</name>
        <dbReference type="ChEBI" id="CHEBI:18420"/>
        <label>1</label>
        <note>catalytic</note>
    </ligand>
</feature>
<dbReference type="GO" id="GO:0046872">
    <property type="term" value="F:metal ion binding"/>
    <property type="evidence" value="ECO:0007669"/>
    <property type="project" value="UniProtKB-KW"/>
</dbReference>
<dbReference type="Gene3D" id="3.40.190.80">
    <property type="match status" value="1"/>
</dbReference>
<dbReference type="InterPro" id="IPR020583">
    <property type="entry name" value="Inositol_monoP_metal-BS"/>
</dbReference>
<reference evidence="9 10" key="1">
    <citation type="submission" date="2019-04" db="EMBL/GenBank/DDBJ databases">
        <title>Complete genome sequence of Arthrobacter sp. ZXY-2 associated with effective atrazine degradation and salt adaptation.</title>
        <authorList>
            <person name="Zhao X."/>
        </authorList>
    </citation>
    <scope>NUCLEOTIDE SEQUENCE [LARGE SCALE GENOMIC DNA]</scope>
    <source>
        <strain evidence="10">ZP60</strain>
    </source>
</reference>
<feature type="binding site" evidence="8">
    <location>
        <position position="103"/>
    </location>
    <ligand>
        <name>Mg(2+)</name>
        <dbReference type="ChEBI" id="CHEBI:18420"/>
        <label>1</label>
        <note>catalytic</note>
    </ligand>
</feature>
<organism evidence="9 10">
    <name type="scientific">Halomicrobium mukohataei</name>
    <dbReference type="NCBI Taxonomy" id="57705"/>
    <lineage>
        <taxon>Archaea</taxon>
        <taxon>Methanobacteriati</taxon>
        <taxon>Methanobacteriota</taxon>
        <taxon>Stenosarchaea group</taxon>
        <taxon>Halobacteria</taxon>
        <taxon>Halobacteriales</taxon>
        <taxon>Haloarculaceae</taxon>
        <taxon>Halomicrobium</taxon>
    </lineage>
</organism>
<dbReference type="InterPro" id="IPR000760">
    <property type="entry name" value="Inositol_monophosphatase-like"/>
</dbReference>
<evidence type="ECO:0000256" key="6">
    <source>
        <dbReference type="ARBA" id="ARBA00023277"/>
    </source>
</evidence>
<dbReference type="SUPFAM" id="SSF56655">
    <property type="entry name" value="Carbohydrate phosphatase"/>
    <property type="match status" value="1"/>
</dbReference>
<dbReference type="Pfam" id="PF00459">
    <property type="entry name" value="Inositol_P"/>
    <property type="match status" value="1"/>
</dbReference>
<dbReference type="RefSeq" id="WP_015763177.1">
    <property type="nucleotide sequence ID" value="NZ_CP039375.1"/>
</dbReference>
<dbReference type="PROSITE" id="PS00629">
    <property type="entry name" value="IMP_1"/>
    <property type="match status" value="1"/>
</dbReference>
<reference evidence="9 10" key="2">
    <citation type="submission" date="2019-04" db="EMBL/GenBank/DDBJ databases">
        <authorList>
            <person name="Yang S."/>
            <person name="Wei W."/>
        </authorList>
    </citation>
    <scope>NUCLEOTIDE SEQUENCE [LARGE SCALE GENOMIC DNA]</scope>
    <source>
        <strain evidence="10">ZP60</strain>
    </source>
</reference>
<dbReference type="KEGG" id="halz:E5139_14245"/>
<dbReference type="GO" id="GO:0007165">
    <property type="term" value="P:signal transduction"/>
    <property type="evidence" value="ECO:0007669"/>
    <property type="project" value="TreeGrafter"/>
</dbReference>
<comment type="similarity">
    <text evidence="7">Belongs to the inositol monophosphatase superfamily. FBPase class 4 family.</text>
</comment>
<keyword evidence="4" id="KW-0378">Hydrolase</keyword>
<dbReference type="GeneID" id="42180123"/>
<dbReference type="GO" id="GO:0008934">
    <property type="term" value="F:inositol monophosphate 1-phosphatase activity"/>
    <property type="evidence" value="ECO:0007669"/>
    <property type="project" value="TreeGrafter"/>
</dbReference>
<keyword evidence="3 8" id="KW-0479">Metal-binding</keyword>
<evidence type="ECO:0000256" key="7">
    <source>
        <dbReference type="ARBA" id="ARBA00038103"/>
    </source>
</evidence>
<dbReference type="PRINTS" id="PR00377">
    <property type="entry name" value="IMPHPHTASES"/>
</dbReference>
<dbReference type="CDD" id="cd01637">
    <property type="entry name" value="IMPase_like"/>
    <property type="match status" value="1"/>
</dbReference>
<accession>A0A4D6KEX0</accession>
<comment type="catalytic activity">
    <reaction evidence="1">
        <text>beta-D-fructose 1,6-bisphosphate + H2O = beta-D-fructose 6-phosphate + phosphate</text>
        <dbReference type="Rhea" id="RHEA:11064"/>
        <dbReference type="ChEBI" id="CHEBI:15377"/>
        <dbReference type="ChEBI" id="CHEBI:32966"/>
        <dbReference type="ChEBI" id="CHEBI:43474"/>
        <dbReference type="ChEBI" id="CHEBI:57634"/>
        <dbReference type="EC" id="3.1.3.11"/>
    </reaction>
</comment>
<feature type="binding site" evidence="8">
    <location>
        <position position="104"/>
    </location>
    <ligand>
        <name>Mg(2+)</name>
        <dbReference type="ChEBI" id="CHEBI:18420"/>
        <label>1</label>
        <note>catalytic</note>
    </ligand>
</feature>
<dbReference type="EC" id="3.1.3.11" evidence="2"/>
<sequence>MTDVHHRAAIAERAARAGGVVARERFRGTFEIETKADKTDLVTIADREAQQQVVATIREEFSGDQFVCEEDSPQLAGPESDAVEETLVENVPESGPAWIVDPIDGTTNFVRGNRTWATSVTALVDGEPVGSANYLPAMGDLYAAGPESVTRDGKSMRVSEEADTDAFLVAVVNRWEDATAFGELCRIADEELGDVRRLGSFQATLSLLADGGFDAAVCTQSANAWDTVAGVHMVRAAGGTVTDVDGDRWTPDSEGMVASNGANHGAVLDAVAQVRGESAD</sequence>
<feature type="binding site" evidence="8">
    <location>
        <position position="69"/>
    </location>
    <ligand>
        <name>Mg(2+)</name>
        <dbReference type="ChEBI" id="CHEBI:18420"/>
        <label>1</label>
        <note>catalytic</note>
    </ligand>
</feature>
<dbReference type="PANTHER" id="PTHR20854:SF4">
    <property type="entry name" value="INOSITOL-1-MONOPHOSPHATASE-RELATED"/>
    <property type="match status" value="1"/>
</dbReference>
<keyword evidence="5 8" id="KW-0460">Magnesium</keyword>
<dbReference type="GO" id="GO:0042132">
    <property type="term" value="F:fructose 1,6-bisphosphate 1-phosphatase activity"/>
    <property type="evidence" value="ECO:0007669"/>
    <property type="project" value="UniProtKB-EC"/>
</dbReference>
<evidence type="ECO:0000256" key="2">
    <source>
        <dbReference type="ARBA" id="ARBA00013093"/>
    </source>
</evidence>
<evidence type="ECO:0000256" key="3">
    <source>
        <dbReference type="ARBA" id="ARBA00022723"/>
    </source>
</evidence>
<dbReference type="OMA" id="PWVWVLD"/>